<dbReference type="SUPFAM" id="SSF53448">
    <property type="entry name" value="Nucleotide-diphospho-sugar transferases"/>
    <property type="match status" value="1"/>
</dbReference>
<dbReference type="EC" id="2.4.1.-" evidence="6"/>
<accession>A0A162UB29</accession>
<evidence type="ECO:0000256" key="2">
    <source>
        <dbReference type="ARBA" id="ARBA00022676"/>
    </source>
</evidence>
<organism evidence="6 7">
    <name type="scientific">Clostridium magnum DSM 2767</name>
    <dbReference type="NCBI Taxonomy" id="1121326"/>
    <lineage>
        <taxon>Bacteria</taxon>
        <taxon>Bacillati</taxon>
        <taxon>Bacillota</taxon>
        <taxon>Clostridia</taxon>
        <taxon>Eubacteriales</taxon>
        <taxon>Clostridiaceae</taxon>
        <taxon>Clostridium</taxon>
    </lineage>
</organism>
<dbReference type="GO" id="GO:0016757">
    <property type="term" value="F:glycosyltransferase activity"/>
    <property type="evidence" value="ECO:0007669"/>
    <property type="project" value="UniProtKB-KW"/>
</dbReference>
<evidence type="ECO:0000313" key="6">
    <source>
        <dbReference type="EMBL" id="KZL93723.1"/>
    </source>
</evidence>
<keyword evidence="3 6" id="KW-0808">Transferase</keyword>
<proteinExistence type="inferred from homology"/>
<sequence>MGYNNTVSIIIPVYNEEKYIETCLNSILKQNYENIIEILIFDGMSSDNTRNLINAFEDKRIVLIDNEKRIQSAGLNAGIKMAKGDIIVRIDAHAIYDENYVKECVCTLNKLKSENVVNVGGPTYLVTSGNYVEDCIVFLHESKFGIGVAKFRQKDYEGYVDTVWNGAFWRWVFDKVGFYNEELKRSEDNDMNNRIGKAGYKIYQNKDAIAYYKPRVSIKKVLNQNLQNGKEIGTSLLTNREIIRIRHLVPAAFFASIIFFGVMCNYFYLGTIMEIMVLGSYFLIDLTESLRIGFKNGIKYVPLMFILFFLLHVYYGAGTFIGFFEQLLKSNKGQRN</sequence>
<evidence type="ECO:0000256" key="3">
    <source>
        <dbReference type="ARBA" id="ARBA00022679"/>
    </source>
</evidence>
<evidence type="ECO:0000259" key="5">
    <source>
        <dbReference type="Pfam" id="PF00535"/>
    </source>
</evidence>
<evidence type="ECO:0000256" key="4">
    <source>
        <dbReference type="SAM" id="Phobius"/>
    </source>
</evidence>
<name>A0A162UB29_9CLOT</name>
<reference evidence="6 7" key="1">
    <citation type="submission" date="2016-04" db="EMBL/GenBank/DDBJ databases">
        <title>Genome sequence of Clostridium magnum DSM 2767.</title>
        <authorList>
            <person name="Poehlein A."/>
            <person name="Uhlig R."/>
            <person name="Fischer R."/>
            <person name="Bahl H."/>
            <person name="Daniel R."/>
        </authorList>
    </citation>
    <scope>NUCLEOTIDE SEQUENCE [LARGE SCALE GENOMIC DNA]</scope>
    <source>
        <strain evidence="6 7">DSM 2767</strain>
    </source>
</reference>
<dbReference type="Gene3D" id="3.90.550.10">
    <property type="entry name" value="Spore Coat Polysaccharide Biosynthesis Protein SpsA, Chain A"/>
    <property type="match status" value="1"/>
</dbReference>
<dbReference type="PANTHER" id="PTHR43630">
    <property type="entry name" value="POLY-BETA-1,6-N-ACETYL-D-GLUCOSAMINE SYNTHASE"/>
    <property type="match status" value="1"/>
</dbReference>
<evidence type="ECO:0000313" key="7">
    <source>
        <dbReference type="Proteomes" id="UP000076603"/>
    </source>
</evidence>
<dbReference type="PANTHER" id="PTHR43630:SF1">
    <property type="entry name" value="POLY-BETA-1,6-N-ACETYL-D-GLUCOSAMINE SYNTHASE"/>
    <property type="match status" value="1"/>
</dbReference>
<keyword evidence="2 6" id="KW-0328">Glycosyltransferase</keyword>
<dbReference type="Pfam" id="PF00535">
    <property type="entry name" value="Glycos_transf_2"/>
    <property type="match status" value="1"/>
</dbReference>
<comment type="similarity">
    <text evidence="1">Belongs to the glycosyltransferase 2 family.</text>
</comment>
<gene>
    <name evidence="6" type="primary">pgaC</name>
    <name evidence="6" type="ORF">CLMAG_07740</name>
</gene>
<feature type="domain" description="Glycosyltransferase 2-like" evidence="5">
    <location>
        <begin position="8"/>
        <end position="114"/>
    </location>
</feature>
<comment type="caution">
    <text evidence="6">The sequence shown here is derived from an EMBL/GenBank/DDBJ whole genome shotgun (WGS) entry which is preliminary data.</text>
</comment>
<feature type="transmembrane region" description="Helical" evidence="4">
    <location>
        <begin position="248"/>
        <end position="269"/>
    </location>
</feature>
<dbReference type="PATRIC" id="fig|1121326.3.peg.732"/>
<dbReference type="RefSeq" id="WP_066618110.1">
    <property type="nucleotide sequence ID" value="NZ_FQXL01000012.1"/>
</dbReference>
<feature type="transmembrane region" description="Helical" evidence="4">
    <location>
        <begin position="301"/>
        <end position="324"/>
    </location>
</feature>
<dbReference type="STRING" id="1121326.CLMAG_07740"/>
<dbReference type="AlphaFoldDB" id="A0A162UB29"/>
<dbReference type="OrthoDB" id="9766971at2"/>
<dbReference type="InterPro" id="IPR001173">
    <property type="entry name" value="Glyco_trans_2-like"/>
</dbReference>
<dbReference type="Proteomes" id="UP000076603">
    <property type="component" value="Unassembled WGS sequence"/>
</dbReference>
<dbReference type="EMBL" id="LWAE01000001">
    <property type="protein sequence ID" value="KZL93723.1"/>
    <property type="molecule type" value="Genomic_DNA"/>
</dbReference>
<keyword evidence="4" id="KW-1133">Transmembrane helix</keyword>
<protein>
    <submittedName>
        <fullName evidence="6">Poly-beta-1,6-N-acetyl-D-glucosamine synthase</fullName>
        <ecNumber evidence="6">2.4.1.-</ecNumber>
    </submittedName>
</protein>
<dbReference type="InterPro" id="IPR029044">
    <property type="entry name" value="Nucleotide-diphossugar_trans"/>
</dbReference>
<keyword evidence="7" id="KW-1185">Reference proteome</keyword>
<keyword evidence="4" id="KW-0812">Transmembrane</keyword>
<dbReference type="CDD" id="cd02525">
    <property type="entry name" value="Succinoglycan_BP_ExoA"/>
    <property type="match status" value="1"/>
</dbReference>
<keyword evidence="4" id="KW-0472">Membrane</keyword>
<evidence type="ECO:0000256" key="1">
    <source>
        <dbReference type="ARBA" id="ARBA00006739"/>
    </source>
</evidence>